<dbReference type="PROSITE" id="PS50164">
    <property type="entry name" value="GIY_YIG"/>
    <property type="match status" value="1"/>
</dbReference>
<dbReference type="Pfam" id="PF01541">
    <property type="entry name" value="GIY-YIG"/>
    <property type="match status" value="1"/>
</dbReference>
<dbReference type="InterPro" id="IPR001162">
    <property type="entry name" value="UvrC_RNase_H_dom"/>
</dbReference>
<dbReference type="CDD" id="cd10434">
    <property type="entry name" value="GIY-YIG_UvrC_Cho"/>
    <property type="match status" value="1"/>
</dbReference>
<dbReference type="GO" id="GO:0009381">
    <property type="term" value="F:excinuclease ABC activity"/>
    <property type="evidence" value="ECO:0007669"/>
    <property type="project" value="UniProtKB-UniRule"/>
</dbReference>
<dbReference type="SMART" id="SM00465">
    <property type="entry name" value="GIYc"/>
    <property type="match status" value="1"/>
</dbReference>
<evidence type="ECO:0000259" key="11">
    <source>
        <dbReference type="PROSITE" id="PS50165"/>
    </source>
</evidence>
<dbReference type="HAMAP" id="MF_00203">
    <property type="entry name" value="UvrC"/>
    <property type="match status" value="1"/>
</dbReference>
<feature type="domain" description="GIY-YIG" evidence="10">
    <location>
        <begin position="15"/>
        <end position="94"/>
    </location>
</feature>
<evidence type="ECO:0000256" key="3">
    <source>
        <dbReference type="ARBA" id="ARBA00022769"/>
    </source>
</evidence>
<reference evidence="12" key="2">
    <citation type="journal article" date="2021" name="PeerJ">
        <title>Extensive microbial diversity within the chicken gut microbiome revealed by metagenomics and culture.</title>
        <authorList>
            <person name="Gilroy R."/>
            <person name="Ravi A."/>
            <person name="Getino M."/>
            <person name="Pursley I."/>
            <person name="Horton D.L."/>
            <person name="Alikhan N.F."/>
            <person name="Baker D."/>
            <person name="Gharbi K."/>
            <person name="Hall N."/>
            <person name="Watson M."/>
            <person name="Adriaenssens E.M."/>
            <person name="Foster-Nyarko E."/>
            <person name="Jarju S."/>
            <person name="Secka A."/>
            <person name="Antonio M."/>
            <person name="Oren A."/>
            <person name="Chaudhuri R.R."/>
            <person name="La Ragione R."/>
            <person name="Hildebrand F."/>
            <person name="Pallen M.J."/>
        </authorList>
    </citation>
    <scope>NUCLEOTIDE SEQUENCE</scope>
    <source>
        <strain evidence="12">CHK191-8634</strain>
    </source>
</reference>
<dbReference type="FunFam" id="3.40.1440.10:FF:000001">
    <property type="entry name" value="UvrABC system protein C"/>
    <property type="match status" value="1"/>
</dbReference>
<evidence type="ECO:0000256" key="5">
    <source>
        <dbReference type="ARBA" id="ARBA00023204"/>
    </source>
</evidence>
<keyword evidence="4 7" id="KW-0267">Excision nuclease</keyword>
<dbReference type="Gene3D" id="1.10.150.20">
    <property type="entry name" value="5' to 3' exonuclease, C-terminal subdomain"/>
    <property type="match status" value="1"/>
</dbReference>
<dbReference type="InterPro" id="IPR004791">
    <property type="entry name" value="UvrC"/>
</dbReference>
<dbReference type="InterPro" id="IPR036876">
    <property type="entry name" value="UVR_dom_sf"/>
</dbReference>
<dbReference type="InterPro" id="IPR001943">
    <property type="entry name" value="UVR_dom"/>
</dbReference>
<protein>
    <recommendedName>
        <fullName evidence="7">UvrABC system protein C</fullName>
        <shortName evidence="7">Protein UvrC</shortName>
    </recommendedName>
    <alternativeName>
        <fullName evidence="7">Excinuclease ABC subunit C</fullName>
    </alternativeName>
</protein>
<keyword evidence="6 7" id="KW-0742">SOS response</keyword>
<dbReference type="AlphaFoldDB" id="A0A9D1LKY7"/>
<feature type="domain" description="UvrC family homology region profile" evidence="11">
    <location>
        <begin position="266"/>
        <end position="481"/>
    </location>
</feature>
<keyword evidence="1 7" id="KW-0963">Cytoplasm</keyword>
<dbReference type="GO" id="GO:0005737">
    <property type="term" value="C:cytoplasm"/>
    <property type="evidence" value="ECO:0007669"/>
    <property type="project" value="UniProtKB-SubCell"/>
</dbReference>
<dbReference type="Proteomes" id="UP000824073">
    <property type="component" value="Unassembled WGS sequence"/>
</dbReference>
<comment type="function">
    <text evidence="7">The UvrABC repair system catalyzes the recognition and processing of DNA lesions. UvrC both incises the 5' and 3' sides of the lesion. The N-terminal half is responsible for the 3' incision and the C-terminal half is responsible for the 5' incision.</text>
</comment>
<dbReference type="PANTHER" id="PTHR30562:SF1">
    <property type="entry name" value="UVRABC SYSTEM PROTEIN C"/>
    <property type="match status" value="1"/>
</dbReference>
<dbReference type="SUPFAM" id="SSF46600">
    <property type="entry name" value="C-terminal UvrC-binding domain of UvrB"/>
    <property type="match status" value="1"/>
</dbReference>
<name>A0A9D1LKY7_9CLOT</name>
<evidence type="ECO:0000313" key="12">
    <source>
        <dbReference type="EMBL" id="HIU43480.1"/>
    </source>
</evidence>
<keyword evidence="2 7" id="KW-0227">DNA damage</keyword>
<evidence type="ECO:0000256" key="1">
    <source>
        <dbReference type="ARBA" id="ARBA00022490"/>
    </source>
</evidence>
<dbReference type="NCBIfam" id="TIGR00194">
    <property type="entry name" value="uvrC"/>
    <property type="match status" value="1"/>
</dbReference>
<dbReference type="Pfam" id="PF02151">
    <property type="entry name" value="UVR"/>
    <property type="match status" value="1"/>
</dbReference>
<dbReference type="InterPro" id="IPR000305">
    <property type="entry name" value="GIY-YIG_endonuc"/>
</dbReference>
<dbReference type="EMBL" id="DVMR01000035">
    <property type="protein sequence ID" value="HIU43480.1"/>
    <property type="molecule type" value="Genomic_DNA"/>
</dbReference>
<comment type="subcellular location">
    <subcellularLocation>
        <location evidence="7">Cytoplasm</location>
    </subcellularLocation>
</comment>
<dbReference type="InterPro" id="IPR038476">
    <property type="entry name" value="UvrC_RNase_H_dom_sf"/>
</dbReference>
<evidence type="ECO:0000256" key="7">
    <source>
        <dbReference type="HAMAP-Rule" id="MF_00203"/>
    </source>
</evidence>
<dbReference type="Pfam" id="PF08459">
    <property type="entry name" value="UvrC_RNaseH_dom"/>
    <property type="match status" value="1"/>
</dbReference>
<evidence type="ECO:0000256" key="4">
    <source>
        <dbReference type="ARBA" id="ARBA00022881"/>
    </source>
</evidence>
<gene>
    <name evidence="7 12" type="primary">uvrC</name>
    <name evidence="12" type="ORF">IAB67_04200</name>
</gene>
<dbReference type="GO" id="GO:0003677">
    <property type="term" value="F:DNA binding"/>
    <property type="evidence" value="ECO:0007669"/>
    <property type="project" value="UniProtKB-UniRule"/>
</dbReference>
<feature type="domain" description="UVR" evidence="9">
    <location>
        <begin position="205"/>
        <end position="240"/>
    </location>
</feature>
<dbReference type="PROSITE" id="PS50165">
    <property type="entry name" value="UVRC"/>
    <property type="match status" value="1"/>
</dbReference>
<evidence type="ECO:0000259" key="10">
    <source>
        <dbReference type="PROSITE" id="PS50164"/>
    </source>
</evidence>
<dbReference type="SUPFAM" id="SSF47781">
    <property type="entry name" value="RuvA domain 2-like"/>
    <property type="match status" value="1"/>
</dbReference>
<evidence type="ECO:0000259" key="9">
    <source>
        <dbReference type="PROSITE" id="PS50151"/>
    </source>
</evidence>
<dbReference type="Gene3D" id="4.10.860.10">
    <property type="entry name" value="UVR domain"/>
    <property type="match status" value="1"/>
</dbReference>
<sequence length="608" mass="67520">MTLSQLRQKAHELPLVPGVYLMRDKNGQVIYVGKAKVLKNRVSQYFANLASHTAKTRRLVENIDDFETIYAKTEFDALLLENTLIKRYKPKYNILLKDDKGYPYVRLGKGEYATFSIVPARQDDGARYFGPYGGRGAAKAAIDIVRETFALPTCTRKFPRDIGKERPCLMLHLNKCCGVCTGSVSPEQYAELLRQSALLLEGKGDDLAHAMEEKMNERAEALDFEGAALLRDRMRAVQKLGRSRLVTGVTLSDIDVLACGLRGTRAAFALLSYGGGSLMDKKVQFFDGLEEQDLPDALGSFIKQYYSRAGNAPRELALDRDIDDREGVEALLSSLRGRRCSVLVPQRGEKLQMVRLAADNARLELEALETREQRSRKTLVLLGEMLGLEKTPRRIEAFDISNTAGSDPVASMTVFEDGAPKKSAYKKFKVKLAAGGDDYGAMAEVVGRRLDRALGGDESFLPLPDLFLMDGGAGQTHVALQQLRQRGVTVPIFGMVKDSHHRTRALVTADGREIGIVSTPAVFALVGRIQEETHRFAVAYHHDVRAKNARRSALDGIPGLGERRRRQLMRHFGTVSAIRRASADELAAVVPRNVAEEIVRHFSEKEQK</sequence>
<dbReference type="PROSITE" id="PS50151">
    <property type="entry name" value="UVR"/>
    <property type="match status" value="1"/>
</dbReference>
<dbReference type="Gene3D" id="3.30.420.340">
    <property type="entry name" value="UvrC, RNAse H endonuclease domain"/>
    <property type="match status" value="1"/>
</dbReference>
<evidence type="ECO:0000256" key="6">
    <source>
        <dbReference type="ARBA" id="ARBA00023236"/>
    </source>
</evidence>
<dbReference type="GO" id="GO:0009380">
    <property type="term" value="C:excinuclease repair complex"/>
    <property type="evidence" value="ECO:0007669"/>
    <property type="project" value="InterPro"/>
</dbReference>
<organism evidence="12 13">
    <name type="scientific">Candidatus Ventrousia excrementavium</name>
    <dbReference type="NCBI Taxonomy" id="2840961"/>
    <lineage>
        <taxon>Bacteria</taxon>
        <taxon>Bacillati</taxon>
        <taxon>Bacillota</taxon>
        <taxon>Clostridia</taxon>
        <taxon>Eubacteriales</taxon>
        <taxon>Clostridiaceae</taxon>
        <taxon>Clostridiaceae incertae sedis</taxon>
        <taxon>Candidatus Ventrousia</taxon>
    </lineage>
</organism>
<evidence type="ECO:0000256" key="2">
    <source>
        <dbReference type="ARBA" id="ARBA00022763"/>
    </source>
</evidence>
<dbReference type="GO" id="GO:0009432">
    <property type="term" value="P:SOS response"/>
    <property type="evidence" value="ECO:0007669"/>
    <property type="project" value="UniProtKB-UniRule"/>
</dbReference>
<comment type="caution">
    <text evidence="12">The sequence shown here is derived from an EMBL/GenBank/DDBJ whole genome shotgun (WGS) entry which is preliminary data.</text>
</comment>
<accession>A0A9D1LKY7</accession>
<proteinExistence type="inferred from homology"/>
<comment type="similarity">
    <text evidence="7">Belongs to the UvrC family.</text>
</comment>
<keyword evidence="5 7" id="KW-0234">DNA repair</keyword>
<dbReference type="Pfam" id="PF22920">
    <property type="entry name" value="UvrC_RNaseH"/>
    <property type="match status" value="1"/>
</dbReference>
<keyword evidence="3 7" id="KW-0228">DNA excision</keyword>
<dbReference type="InterPro" id="IPR047296">
    <property type="entry name" value="GIY-YIG_UvrC_Cho"/>
</dbReference>
<comment type="subunit">
    <text evidence="7">Interacts with UvrB in an incision complex.</text>
</comment>
<feature type="coiled-coil region" evidence="8">
    <location>
        <begin position="351"/>
        <end position="378"/>
    </location>
</feature>
<evidence type="ECO:0000313" key="13">
    <source>
        <dbReference type="Proteomes" id="UP000824073"/>
    </source>
</evidence>
<evidence type="ECO:0000256" key="8">
    <source>
        <dbReference type="SAM" id="Coils"/>
    </source>
</evidence>
<dbReference type="InterPro" id="IPR050066">
    <property type="entry name" value="UvrABC_protein_C"/>
</dbReference>
<reference evidence="12" key="1">
    <citation type="submission" date="2020-10" db="EMBL/GenBank/DDBJ databases">
        <authorList>
            <person name="Gilroy R."/>
        </authorList>
    </citation>
    <scope>NUCLEOTIDE SEQUENCE</scope>
    <source>
        <strain evidence="12">CHK191-8634</strain>
    </source>
</reference>
<dbReference type="InterPro" id="IPR035901">
    <property type="entry name" value="GIY-YIG_endonuc_sf"/>
</dbReference>
<dbReference type="GO" id="GO:0006289">
    <property type="term" value="P:nucleotide-excision repair"/>
    <property type="evidence" value="ECO:0007669"/>
    <property type="project" value="UniProtKB-UniRule"/>
</dbReference>
<keyword evidence="8" id="KW-0175">Coiled coil</keyword>
<dbReference type="SUPFAM" id="SSF82771">
    <property type="entry name" value="GIY-YIG endonuclease"/>
    <property type="match status" value="1"/>
</dbReference>
<dbReference type="PANTHER" id="PTHR30562">
    <property type="entry name" value="UVRC/OXIDOREDUCTASE"/>
    <property type="match status" value="1"/>
</dbReference>
<dbReference type="InterPro" id="IPR010994">
    <property type="entry name" value="RuvA_2-like"/>
</dbReference>
<dbReference type="Gene3D" id="3.40.1440.10">
    <property type="entry name" value="GIY-YIG endonuclease"/>
    <property type="match status" value="1"/>
</dbReference>